<feature type="domain" description="Antitoxin Xre/MbcA/ParS-like toxin-binding" evidence="1">
    <location>
        <begin position="77"/>
        <end position="129"/>
    </location>
</feature>
<dbReference type="InterPro" id="IPR046847">
    <property type="entry name" value="Xre-like_HTH"/>
</dbReference>
<evidence type="ECO:0000313" key="3">
    <source>
        <dbReference type="EMBL" id="PDT43870.1"/>
    </source>
</evidence>
<dbReference type="Proteomes" id="UP000220353">
    <property type="component" value="Unassembled WGS sequence"/>
</dbReference>
<dbReference type="EMBL" id="NWTC01000055">
    <property type="protein sequence ID" value="PDT43870.1"/>
    <property type="molecule type" value="Genomic_DNA"/>
</dbReference>
<gene>
    <name evidence="3" type="ORF">CO661_32650</name>
</gene>
<dbReference type="RefSeq" id="WP_097588102.1">
    <property type="nucleotide sequence ID" value="NZ_NWTC01000055.1"/>
</dbReference>
<proteinExistence type="predicted"/>
<reference evidence="3 4" key="1">
    <citation type="submission" date="2017-09" db="EMBL/GenBank/DDBJ databases">
        <title>Comparative genomics of rhizobia isolated from Phaseolus vulgaris in China.</title>
        <authorList>
            <person name="Tong W."/>
        </authorList>
    </citation>
    <scope>NUCLEOTIDE SEQUENCE [LARGE SCALE GENOMIC DNA]</scope>
    <source>
        <strain evidence="3 4">PCH1</strain>
    </source>
</reference>
<dbReference type="AlphaFoldDB" id="A0A2A6LNH7"/>
<dbReference type="Pfam" id="PF20432">
    <property type="entry name" value="Xre-like-HTH"/>
    <property type="match status" value="1"/>
</dbReference>
<protein>
    <submittedName>
        <fullName evidence="3">Uncharacterized protein</fullName>
    </submittedName>
</protein>
<evidence type="ECO:0000259" key="1">
    <source>
        <dbReference type="Pfam" id="PF09722"/>
    </source>
</evidence>
<feature type="domain" description="Antitoxin Xre-like helix-turn-helix" evidence="2">
    <location>
        <begin position="19"/>
        <end position="72"/>
    </location>
</feature>
<comment type="caution">
    <text evidence="3">The sequence shown here is derived from an EMBL/GenBank/DDBJ whole genome shotgun (WGS) entry which is preliminary data.</text>
</comment>
<dbReference type="GO" id="GO:0003677">
    <property type="term" value="F:DNA binding"/>
    <property type="evidence" value="ECO:0007669"/>
    <property type="project" value="InterPro"/>
</dbReference>
<name>A0A2A6LNH7_RHIFR</name>
<evidence type="ECO:0000259" key="2">
    <source>
        <dbReference type="Pfam" id="PF20432"/>
    </source>
</evidence>
<evidence type="ECO:0000313" key="4">
    <source>
        <dbReference type="Proteomes" id="UP000220353"/>
    </source>
</evidence>
<organism evidence="3 4">
    <name type="scientific">Rhizobium fredii</name>
    <name type="common">Sinorhizobium fredii</name>
    <dbReference type="NCBI Taxonomy" id="380"/>
    <lineage>
        <taxon>Bacteria</taxon>
        <taxon>Pseudomonadati</taxon>
        <taxon>Pseudomonadota</taxon>
        <taxon>Alphaproteobacteria</taxon>
        <taxon>Hyphomicrobiales</taxon>
        <taxon>Rhizobiaceae</taxon>
        <taxon>Sinorhizobium/Ensifer group</taxon>
        <taxon>Sinorhizobium</taxon>
    </lineage>
</organism>
<dbReference type="InterPro" id="IPR024467">
    <property type="entry name" value="Xre/MbcA/ParS-like_toxin-bd"/>
</dbReference>
<dbReference type="Pfam" id="PF09722">
    <property type="entry name" value="Xre_MbcA_ParS_C"/>
    <property type="match status" value="1"/>
</dbReference>
<accession>A0A2A6LNH7</accession>
<sequence>MGEIAPGALAGAGQTRIPVELQAFFRMAGRWNLSTDQQITLLGSPPRSTFFKWKKEGGAVPPDTVERLSHLLSIWKALQILFTSDQASDAWMHAPNDFFNGDSALDVMLGGKVIDIYAVRRYLDAQRGG</sequence>